<dbReference type="AlphaFoldDB" id="A0A640SKB3"/>
<dbReference type="InterPro" id="IPR001387">
    <property type="entry name" value="Cro/C1-type_HTH"/>
</dbReference>
<feature type="region of interest" description="Disordered" evidence="1">
    <location>
        <begin position="280"/>
        <end position="338"/>
    </location>
</feature>
<dbReference type="RefSeq" id="WP_246296378.1">
    <property type="nucleotide sequence ID" value="NZ_BAAATH010000001.1"/>
</dbReference>
<dbReference type="InterPro" id="IPR010982">
    <property type="entry name" value="Lambda_DNA-bd_dom_sf"/>
</dbReference>
<dbReference type="SMART" id="SM00530">
    <property type="entry name" value="HTH_XRE"/>
    <property type="match status" value="1"/>
</dbReference>
<reference evidence="3 4" key="1">
    <citation type="submission" date="2019-12" db="EMBL/GenBank/DDBJ databases">
        <title>Whole genome shotgun sequence of Streptomyces caniferus NBRC 15389.</title>
        <authorList>
            <person name="Ichikawa N."/>
            <person name="Kimura A."/>
            <person name="Kitahashi Y."/>
            <person name="Komaki H."/>
            <person name="Tamura T."/>
        </authorList>
    </citation>
    <scope>NUCLEOTIDE SEQUENCE [LARGE SCALE GENOMIC DNA]</scope>
    <source>
        <strain evidence="3 4">NBRC 15389</strain>
    </source>
</reference>
<dbReference type="Gene3D" id="1.10.260.40">
    <property type="entry name" value="lambda repressor-like DNA-binding domains"/>
    <property type="match status" value="1"/>
</dbReference>
<gene>
    <name evidence="3" type="ORF">Scani_76880</name>
</gene>
<dbReference type="Gene3D" id="3.30.450.180">
    <property type="match status" value="1"/>
</dbReference>
<name>A0A640SKB3_9ACTN</name>
<dbReference type="EMBL" id="BLIN01000005">
    <property type="protein sequence ID" value="GFE11420.1"/>
    <property type="molecule type" value="Genomic_DNA"/>
</dbReference>
<dbReference type="Proteomes" id="UP000435837">
    <property type="component" value="Unassembled WGS sequence"/>
</dbReference>
<accession>A0A640SKB3</accession>
<dbReference type="Pfam" id="PF13560">
    <property type="entry name" value="HTH_31"/>
    <property type="match status" value="1"/>
</dbReference>
<dbReference type="PANTHER" id="PTHR35010">
    <property type="entry name" value="BLL4672 PROTEIN-RELATED"/>
    <property type="match status" value="1"/>
</dbReference>
<comment type="caution">
    <text evidence="3">The sequence shown here is derived from an EMBL/GenBank/DDBJ whole genome shotgun (WGS) entry which is preliminary data.</text>
</comment>
<evidence type="ECO:0000313" key="3">
    <source>
        <dbReference type="EMBL" id="GFE11420.1"/>
    </source>
</evidence>
<protein>
    <submittedName>
        <fullName evidence="3">Transcriptional regulator</fullName>
    </submittedName>
</protein>
<dbReference type="Pfam" id="PF17765">
    <property type="entry name" value="MLTR_LBD"/>
    <property type="match status" value="1"/>
</dbReference>
<evidence type="ECO:0000313" key="4">
    <source>
        <dbReference type="Proteomes" id="UP000435837"/>
    </source>
</evidence>
<sequence length="338" mass="36774">MADLQRRRSLAEFLRSRRERLTPQRAGILPGPRRRTPGLRREEVAQLSGVSVTWYTWLEQARDITVSRQVLMSLARALMLSAVERRHLFALAGVPLPERPPGRGPGPALQRLVDALEPNPAYLLDANWDLVGWNRAEAGLIGDPGQLEPAERNLLWLVFTDPAMRSLLTDWEGQARDLIAQFRTDARQRAGDPRYEQLTGGLRESSAEFRTWWDAHDLADLGSSRRRFCHPRVGALTLDYVKLAALDAPGVKLFACLPADAATAEKLPGLQECAAGTAPDEAAVALPGGPDRKGTPDGKEDPDGKGAPDGKREALSGTEAVAPAPPPAAGRRSVVPPP</sequence>
<feature type="compositionally biased region" description="Basic and acidic residues" evidence="1">
    <location>
        <begin position="290"/>
        <end position="314"/>
    </location>
</feature>
<feature type="compositionally biased region" description="Low complexity" evidence="1">
    <location>
        <begin position="329"/>
        <end position="338"/>
    </location>
</feature>
<dbReference type="CDD" id="cd00093">
    <property type="entry name" value="HTH_XRE"/>
    <property type="match status" value="1"/>
</dbReference>
<evidence type="ECO:0000256" key="1">
    <source>
        <dbReference type="SAM" id="MobiDB-lite"/>
    </source>
</evidence>
<evidence type="ECO:0000259" key="2">
    <source>
        <dbReference type="SMART" id="SM00530"/>
    </source>
</evidence>
<dbReference type="InterPro" id="IPR041413">
    <property type="entry name" value="MLTR_LBD"/>
</dbReference>
<dbReference type="GeneID" id="96637175"/>
<proteinExistence type="predicted"/>
<dbReference type="GO" id="GO:0003677">
    <property type="term" value="F:DNA binding"/>
    <property type="evidence" value="ECO:0007669"/>
    <property type="project" value="InterPro"/>
</dbReference>
<feature type="domain" description="HTH cro/C1-type" evidence="2">
    <location>
        <begin position="13"/>
        <end position="85"/>
    </location>
</feature>
<organism evidence="3 4">
    <name type="scientific">Streptomyces caniferus</name>
    <dbReference type="NCBI Taxonomy" id="285557"/>
    <lineage>
        <taxon>Bacteria</taxon>
        <taxon>Bacillati</taxon>
        <taxon>Actinomycetota</taxon>
        <taxon>Actinomycetes</taxon>
        <taxon>Kitasatosporales</taxon>
        <taxon>Streptomycetaceae</taxon>
        <taxon>Streptomyces</taxon>
    </lineage>
</organism>